<dbReference type="PANTHER" id="PTHR30572:SF4">
    <property type="entry name" value="ABC TRANSPORTER PERMEASE YTRF"/>
    <property type="match status" value="1"/>
</dbReference>
<feature type="transmembrane region" description="Helical" evidence="7">
    <location>
        <begin position="368"/>
        <end position="391"/>
    </location>
</feature>
<evidence type="ECO:0000256" key="3">
    <source>
        <dbReference type="ARBA" id="ARBA00022692"/>
    </source>
</evidence>
<keyword evidence="11" id="KW-1185">Reference proteome</keyword>
<dbReference type="RefSeq" id="WP_190403436.1">
    <property type="nucleotide sequence ID" value="NZ_JACJQB010000018.1"/>
</dbReference>
<gene>
    <name evidence="10" type="ORF">H6F41_10560</name>
</gene>
<evidence type="ECO:0000256" key="2">
    <source>
        <dbReference type="ARBA" id="ARBA00022475"/>
    </source>
</evidence>
<feature type="transmembrane region" description="Helical" evidence="7">
    <location>
        <begin position="21"/>
        <end position="42"/>
    </location>
</feature>
<evidence type="ECO:0000256" key="4">
    <source>
        <dbReference type="ARBA" id="ARBA00022989"/>
    </source>
</evidence>
<dbReference type="InterPro" id="IPR050250">
    <property type="entry name" value="Macrolide_Exporter_MacB"/>
</dbReference>
<organism evidence="10 11">
    <name type="scientific">Pseudanabaena mucicola FACHB-723</name>
    <dbReference type="NCBI Taxonomy" id="2692860"/>
    <lineage>
        <taxon>Bacteria</taxon>
        <taxon>Bacillati</taxon>
        <taxon>Cyanobacteriota</taxon>
        <taxon>Cyanophyceae</taxon>
        <taxon>Pseudanabaenales</taxon>
        <taxon>Pseudanabaenaceae</taxon>
        <taxon>Pseudanabaena</taxon>
    </lineage>
</organism>
<feature type="transmembrane region" description="Helical" evidence="7">
    <location>
        <begin position="284"/>
        <end position="309"/>
    </location>
</feature>
<name>A0ABR7ZXA0_9CYAN</name>
<dbReference type="InterPro" id="IPR025857">
    <property type="entry name" value="MacB_PCD"/>
</dbReference>
<keyword evidence="4 7" id="KW-1133">Transmembrane helix</keyword>
<evidence type="ECO:0000313" key="10">
    <source>
        <dbReference type="EMBL" id="MBD2188586.1"/>
    </source>
</evidence>
<dbReference type="Proteomes" id="UP000642094">
    <property type="component" value="Unassembled WGS sequence"/>
</dbReference>
<sequence>MDTWESFRMAGKTLAANRLRSTLTMLGIIIGNASVILMVGVGQGAQRYASEQFQSLGTDVIFVITGTDNARRNVIAPPNRLVLADADAIAEQVPTVRSVAPQINGSELVIAGNNTKRATLIGTTSDYTIVRNADVSAGRFFSKEDVNRNARVLTVGAAIAKELFPNGTAIGQTLRIRGTGYEVIGVMSEKGAFLGTNQDDTIFLPVTTMTSQLTGKTSPYGIAVQVINVSAKSNADVDAAQFQIANLLRLRHRTSDINADDTFTVRTQQDALEIVGNITNALTVMLAAIAGISLLVGGIGIMNIMLVSVTERTQEIGLRKAIGASPSDILTQFTIEAVILSLLGGAIGTGIGVGGILLIAAVSPLQAGVSLGAIGLAVGVSGGIGLFFGIFPARQAARLDPIVALRSI</sequence>
<accession>A0ABR7ZXA0</accession>
<dbReference type="EMBL" id="JACJQB010000018">
    <property type="protein sequence ID" value="MBD2188586.1"/>
    <property type="molecule type" value="Genomic_DNA"/>
</dbReference>
<evidence type="ECO:0000259" key="8">
    <source>
        <dbReference type="Pfam" id="PF02687"/>
    </source>
</evidence>
<feature type="domain" description="ABC3 transporter permease C-terminal" evidence="8">
    <location>
        <begin position="288"/>
        <end position="401"/>
    </location>
</feature>
<dbReference type="Pfam" id="PF12704">
    <property type="entry name" value="MacB_PCD"/>
    <property type="match status" value="1"/>
</dbReference>
<protein>
    <submittedName>
        <fullName evidence="10">ABC transporter permease</fullName>
    </submittedName>
</protein>
<evidence type="ECO:0000256" key="1">
    <source>
        <dbReference type="ARBA" id="ARBA00004651"/>
    </source>
</evidence>
<keyword evidence="3 7" id="KW-0812">Transmembrane</keyword>
<evidence type="ECO:0000259" key="9">
    <source>
        <dbReference type="Pfam" id="PF12704"/>
    </source>
</evidence>
<evidence type="ECO:0000313" key="11">
    <source>
        <dbReference type="Proteomes" id="UP000642094"/>
    </source>
</evidence>
<evidence type="ECO:0000256" key="6">
    <source>
        <dbReference type="ARBA" id="ARBA00038076"/>
    </source>
</evidence>
<evidence type="ECO:0000256" key="5">
    <source>
        <dbReference type="ARBA" id="ARBA00023136"/>
    </source>
</evidence>
<keyword evidence="5 7" id="KW-0472">Membrane</keyword>
<reference evidence="10 11" key="1">
    <citation type="journal article" date="2020" name="ISME J.">
        <title>Comparative genomics reveals insights into cyanobacterial evolution and habitat adaptation.</title>
        <authorList>
            <person name="Chen M.Y."/>
            <person name="Teng W.K."/>
            <person name="Zhao L."/>
            <person name="Hu C.X."/>
            <person name="Zhou Y.K."/>
            <person name="Han B.P."/>
            <person name="Song L.R."/>
            <person name="Shu W.S."/>
        </authorList>
    </citation>
    <scope>NUCLEOTIDE SEQUENCE [LARGE SCALE GENOMIC DNA]</scope>
    <source>
        <strain evidence="10 11">FACHB-723</strain>
    </source>
</reference>
<feature type="transmembrane region" description="Helical" evidence="7">
    <location>
        <begin position="337"/>
        <end position="362"/>
    </location>
</feature>
<feature type="domain" description="MacB-like periplasmic core" evidence="9">
    <location>
        <begin position="21"/>
        <end position="246"/>
    </location>
</feature>
<dbReference type="Pfam" id="PF02687">
    <property type="entry name" value="FtsX"/>
    <property type="match status" value="1"/>
</dbReference>
<comment type="subcellular location">
    <subcellularLocation>
        <location evidence="1">Cell membrane</location>
        <topology evidence="1">Multi-pass membrane protein</topology>
    </subcellularLocation>
</comment>
<dbReference type="PANTHER" id="PTHR30572">
    <property type="entry name" value="MEMBRANE COMPONENT OF TRANSPORTER-RELATED"/>
    <property type="match status" value="1"/>
</dbReference>
<dbReference type="InterPro" id="IPR003838">
    <property type="entry name" value="ABC3_permease_C"/>
</dbReference>
<comment type="caution">
    <text evidence="10">The sequence shown here is derived from an EMBL/GenBank/DDBJ whole genome shotgun (WGS) entry which is preliminary data.</text>
</comment>
<proteinExistence type="inferred from homology"/>
<keyword evidence="2" id="KW-1003">Cell membrane</keyword>
<comment type="similarity">
    <text evidence="6">Belongs to the ABC-4 integral membrane protein family.</text>
</comment>
<evidence type="ECO:0000256" key="7">
    <source>
        <dbReference type="SAM" id="Phobius"/>
    </source>
</evidence>